<feature type="compositionally biased region" description="Basic and acidic residues" evidence="1">
    <location>
        <begin position="36"/>
        <end position="48"/>
    </location>
</feature>
<sequence length="323" mass="35689">MRPTTFNDIAREVGMLRLDATVIRLTLSEVKAYGRHHPESKDHRRRTDSGPLSMTASSSRRRWQSLSEAIAFSPTYPSDRSPLILRQDALSTAEGFEAYTGGDDKDKTETTHRINVNESMTLTTEQYIEAAGSTAISRLPLPPPFAATPRMTSPFDQPGTQLIRPSRAIRRSEASRVNPPTLHITSTQSLAVTSPNDHGTYCTSTVKASWQQLLIYDDAVTATAQSQTPRNGPEARHQGQLHGSYTAPSTRTLTLETLTPGSRLRRRRAGATSPAGMDTPGFVGLYGGMENSDEAVLYDAEMRHLFTSRRDVRGRQEDEQVSE</sequence>
<gene>
    <name evidence="2" type="ORF">CI238_02230</name>
</gene>
<dbReference type="EMBL" id="LFIW01002185">
    <property type="protein sequence ID" value="KZL78951.1"/>
    <property type="molecule type" value="Genomic_DNA"/>
</dbReference>
<feature type="region of interest" description="Disordered" evidence="1">
    <location>
        <begin position="34"/>
        <end position="60"/>
    </location>
</feature>
<name>A0A166ZI45_COLIC</name>
<protein>
    <submittedName>
        <fullName evidence="2">Uncharacterized protein</fullName>
    </submittedName>
</protein>
<organism evidence="2 3">
    <name type="scientific">Colletotrichum incanum</name>
    <name type="common">Soybean anthracnose fungus</name>
    <dbReference type="NCBI Taxonomy" id="1573173"/>
    <lineage>
        <taxon>Eukaryota</taxon>
        <taxon>Fungi</taxon>
        <taxon>Dikarya</taxon>
        <taxon>Ascomycota</taxon>
        <taxon>Pezizomycotina</taxon>
        <taxon>Sordariomycetes</taxon>
        <taxon>Hypocreomycetidae</taxon>
        <taxon>Glomerellales</taxon>
        <taxon>Glomerellaceae</taxon>
        <taxon>Colletotrichum</taxon>
        <taxon>Colletotrichum spaethianum species complex</taxon>
    </lineage>
</organism>
<feature type="region of interest" description="Disordered" evidence="1">
    <location>
        <begin position="224"/>
        <end position="280"/>
    </location>
</feature>
<proteinExistence type="predicted"/>
<keyword evidence="3" id="KW-1185">Reference proteome</keyword>
<evidence type="ECO:0000313" key="2">
    <source>
        <dbReference type="EMBL" id="KZL78951.1"/>
    </source>
</evidence>
<dbReference type="Proteomes" id="UP000076584">
    <property type="component" value="Unassembled WGS sequence"/>
</dbReference>
<dbReference type="AlphaFoldDB" id="A0A166ZI45"/>
<evidence type="ECO:0000256" key="1">
    <source>
        <dbReference type="SAM" id="MobiDB-lite"/>
    </source>
</evidence>
<reference evidence="2 3" key="1">
    <citation type="submission" date="2015-06" db="EMBL/GenBank/DDBJ databases">
        <title>Survival trade-offs in plant roots during colonization by closely related pathogenic and mutualistic fungi.</title>
        <authorList>
            <person name="Hacquard S."/>
            <person name="Kracher B."/>
            <person name="Hiruma K."/>
            <person name="Weinman A."/>
            <person name="Muench P."/>
            <person name="Garrido Oter R."/>
            <person name="Ver Loren van Themaat E."/>
            <person name="Dallerey J.-F."/>
            <person name="Damm U."/>
            <person name="Henrissat B."/>
            <person name="Lespinet O."/>
            <person name="Thon M."/>
            <person name="Kemen E."/>
            <person name="McHardy A.C."/>
            <person name="Schulze-Lefert P."/>
            <person name="O'Connell R.J."/>
        </authorList>
    </citation>
    <scope>NUCLEOTIDE SEQUENCE [LARGE SCALE GENOMIC DNA]</scope>
    <source>
        <strain evidence="2 3">MAFF 238704</strain>
    </source>
</reference>
<comment type="caution">
    <text evidence="2">The sequence shown here is derived from an EMBL/GenBank/DDBJ whole genome shotgun (WGS) entry which is preliminary data.</text>
</comment>
<evidence type="ECO:0000313" key="3">
    <source>
        <dbReference type="Proteomes" id="UP000076584"/>
    </source>
</evidence>
<accession>A0A166ZI45</accession>
<feature type="compositionally biased region" description="Polar residues" evidence="1">
    <location>
        <begin position="241"/>
        <end position="260"/>
    </location>
</feature>